<feature type="non-terminal residue" evidence="2">
    <location>
        <position position="144"/>
    </location>
</feature>
<proteinExistence type="predicted"/>
<evidence type="ECO:0000313" key="2">
    <source>
        <dbReference type="EMBL" id="POR38822.1"/>
    </source>
</evidence>
<evidence type="ECO:0000256" key="1">
    <source>
        <dbReference type="SAM" id="MobiDB-lite"/>
    </source>
</evidence>
<sequence>VQPFWQPAAQRWVPSAGTSGVIVTRPDAGASAVPMIPWLSAAFRGFCSGFVSAVSNVVRTKSDPSTCISPKRKPFSTRFSKQARVRRLFAWPPIQLAYPGAPPAYEYNNIIQPRFRNHHCPSEQGSSPKPSPAATVPWASHPSS</sequence>
<dbReference type="EMBL" id="PKSG01000099">
    <property type="protein sequence ID" value="POR38822.1"/>
    <property type="molecule type" value="Genomic_DNA"/>
</dbReference>
<organism evidence="2 3">
    <name type="scientific">Tolypocladium paradoxum</name>
    <dbReference type="NCBI Taxonomy" id="94208"/>
    <lineage>
        <taxon>Eukaryota</taxon>
        <taxon>Fungi</taxon>
        <taxon>Dikarya</taxon>
        <taxon>Ascomycota</taxon>
        <taxon>Pezizomycotina</taxon>
        <taxon>Sordariomycetes</taxon>
        <taxon>Hypocreomycetidae</taxon>
        <taxon>Hypocreales</taxon>
        <taxon>Ophiocordycipitaceae</taxon>
        <taxon>Tolypocladium</taxon>
    </lineage>
</organism>
<keyword evidence="3" id="KW-1185">Reference proteome</keyword>
<reference evidence="2 3" key="1">
    <citation type="submission" date="2018-01" db="EMBL/GenBank/DDBJ databases">
        <title>Harnessing the power of phylogenomics to disentangle the directionality and signatures of interkingdom host jumping in the parasitic fungal genus Tolypocladium.</title>
        <authorList>
            <person name="Quandt C.A."/>
            <person name="Patterson W."/>
            <person name="Spatafora J.W."/>
        </authorList>
    </citation>
    <scope>NUCLEOTIDE SEQUENCE [LARGE SCALE GENOMIC DNA]</scope>
    <source>
        <strain evidence="2 3">NRBC 100945</strain>
    </source>
</reference>
<comment type="caution">
    <text evidence="2">The sequence shown here is derived from an EMBL/GenBank/DDBJ whole genome shotgun (WGS) entry which is preliminary data.</text>
</comment>
<feature type="region of interest" description="Disordered" evidence="1">
    <location>
        <begin position="116"/>
        <end position="144"/>
    </location>
</feature>
<evidence type="ECO:0000313" key="3">
    <source>
        <dbReference type="Proteomes" id="UP000237481"/>
    </source>
</evidence>
<dbReference type="AlphaFoldDB" id="A0A2S4L8Q6"/>
<name>A0A2S4L8Q6_9HYPO</name>
<feature type="non-terminal residue" evidence="2">
    <location>
        <position position="1"/>
    </location>
</feature>
<accession>A0A2S4L8Q6</accession>
<protein>
    <submittedName>
        <fullName evidence="2">Uncharacterized protein</fullName>
    </submittedName>
</protein>
<dbReference type="Proteomes" id="UP000237481">
    <property type="component" value="Unassembled WGS sequence"/>
</dbReference>
<gene>
    <name evidence="2" type="ORF">TPAR_00988</name>
</gene>